<dbReference type="AlphaFoldDB" id="E2AKZ7"/>
<keyword evidence="1" id="KW-1133">Transmembrane helix</keyword>
<protein>
    <submittedName>
        <fullName evidence="2">Uncharacterized protein</fullName>
    </submittedName>
</protein>
<organism evidence="3">
    <name type="scientific">Camponotus floridanus</name>
    <name type="common">Florida carpenter ant</name>
    <dbReference type="NCBI Taxonomy" id="104421"/>
    <lineage>
        <taxon>Eukaryota</taxon>
        <taxon>Metazoa</taxon>
        <taxon>Ecdysozoa</taxon>
        <taxon>Arthropoda</taxon>
        <taxon>Hexapoda</taxon>
        <taxon>Insecta</taxon>
        <taxon>Pterygota</taxon>
        <taxon>Neoptera</taxon>
        <taxon>Endopterygota</taxon>
        <taxon>Hymenoptera</taxon>
        <taxon>Apocrita</taxon>
        <taxon>Aculeata</taxon>
        <taxon>Formicoidea</taxon>
        <taxon>Formicidae</taxon>
        <taxon>Formicinae</taxon>
        <taxon>Camponotus</taxon>
    </lineage>
</organism>
<dbReference type="OMA" id="CAGCRYL"/>
<dbReference type="OrthoDB" id="7540723at2759"/>
<keyword evidence="1" id="KW-0472">Membrane</keyword>
<name>E2AKZ7_CAMFO</name>
<evidence type="ECO:0000313" key="3">
    <source>
        <dbReference type="Proteomes" id="UP000000311"/>
    </source>
</evidence>
<sequence length="221" mass="25511">MICDTHTCVGCQYLEQDEQTTSLAVFLANCQHAKCKVVRLVRQQMSKLQNMQHERYLVISKARDEVCEETRSEMPVNMSEVSYDEVREIYDEMHEMPHDDEIYEEGKTRQPYDEEYDGVYETHKAVTVANRTVEKINANVEFTSLHRATSLRGALIDRKWVLRILDRFRHRAYLILVAAAVGVTVWSALVYGVFLGATACGSSRTCFASTLRYKHAKRSLF</sequence>
<keyword evidence="3" id="KW-1185">Reference proteome</keyword>
<keyword evidence="1" id="KW-0812">Transmembrane</keyword>
<dbReference type="Proteomes" id="UP000000311">
    <property type="component" value="Unassembled WGS sequence"/>
</dbReference>
<feature type="transmembrane region" description="Helical" evidence="1">
    <location>
        <begin position="172"/>
        <end position="194"/>
    </location>
</feature>
<dbReference type="InParanoid" id="E2AKZ7"/>
<evidence type="ECO:0000313" key="2">
    <source>
        <dbReference type="EMBL" id="EFN65914.1"/>
    </source>
</evidence>
<gene>
    <name evidence="2" type="ORF">EAG_09217</name>
</gene>
<dbReference type="KEGG" id="cfo:105253618"/>
<evidence type="ECO:0000256" key="1">
    <source>
        <dbReference type="SAM" id="Phobius"/>
    </source>
</evidence>
<proteinExistence type="predicted"/>
<accession>E2AKZ7</accession>
<reference evidence="2 3" key="1">
    <citation type="journal article" date="2010" name="Science">
        <title>Genomic comparison of the ants Camponotus floridanus and Harpegnathos saltator.</title>
        <authorList>
            <person name="Bonasio R."/>
            <person name="Zhang G."/>
            <person name="Ye C."/>
            <person name="Mutti N.S."/>
            <person name="Fang X."/>
            <person name="Qin N."/>
            <person name="Donahue G."/>
            <person name="Yang P."/>
            <person name="Li Q."/>
            <person name="Li C."/>
            <person name="Zhang P."/>
            <person name="Huang Z."/>
            <person name="Berger S.L."/>
            <person name="Reinberg D."/>
            <person name="Wang J."/>
            <person name="Liebig J."/>
        </authorList>
    </citation>
    <scope>NUCLEOTIDE SEQUENCE [LARGE SCALE GENOMIC DNA]</scope>
    <source>
        <strain evidence="3">C129</strain>
    </source>
</reference>
<dbReference type="EMBL" id="GL440425">
    <property type="protein sequence ID" value="EFN65914.1"/>
    <property type="molecule type" value="Genomic_DNA"/>
</dbReference>